<evidence type="ECO:0000256" key="3">
    <source>
        <dbReference type="PROSITE-ProRule" id="PRU00335"/>
    </source>
</evidence>
<dbReference type="NCBIfam" id="NF007015">
    <property type="entry name" value="PRK09480.1"/>
    <property type="match status" value="1"/>
</dbReference>
<dbReference type="Pfam" id="PF00440">
    <property type="entry name" value="TetR_N"/>
    <property type="match status" value="1"/>
</dbReference>
<dbReference type="OrthoDB" id="9179041at2"/>
<dbReference type="EMBL" id="ADMG01000017">
    <property type="protein sequence ID" value="EKB31719.1"/>
    <property type="molecule type" value="Genomic_DNA"/>
</dbReference>
<sequence length="203" mass="22465">MTDAVEVTLSHRRTKGERRQKVLQHLAGMLNEATLEKITTARIAEVMDISEGLLYRYFKNKADMFDSLIDFAEESLMGLTGQIRASEGMSGLDQVRASVNVMLQFADANPGITRVMTGQVLIYEDPRLIERVSRLHLALEAGLKLSYRTAVAEGALPADFDASGRASLLMASVLGQWQRFVLTGFKVRPGLKSSSDTELFLKP</sequence>
<keyword evidence="2 3" id="KW-0238">DNA-binding</keyword>
<dbReference type="PANTHER" id="PTHR30055:SF183">
    <property type="entry name" value="NUCLEOID OCCLUSION FACTOR SLMA"/>
    <property type="match status" value="1"/>
</dbReference>
<dbReference type="PANTHER" id="PTHR30055">
    <property type="entry name" value="HTH-TYPE TRANSCRIPTIONAL REGULATOR RUTR"/>
    <property type="match status" value="1"/>
</dbReference>
<name>K1KJ19_9BURK</name>
<dbReference type="InterPro" id="IPR054580">
    <property type="entry name" value="SlmA-like_C"/>
</dbReference>
<evidence type="ECO:0000313" key="6">
    <source>
        <dbReference type="Proteomes" id="UP000005835"/>
    </source>
</evidence>
<protein>
    <recommendedName>
        <fullName evidence="4">HTH tetR-type domain-containing protein</fullName>
    </recommendedName>
</protein>
<organism evidence="5 6">
    <name type="scientific">Sutterella wadsworthensis 2_1_59BFAA</name>
    <dbReference type="NCBI Taxonomy" id="742823"/>
    <lineage>
        <taxon>Bacteria</taxon>
        <taxon>Pseudomonadati</taxon>
        <taxon>Pseudomonadota</taxon>
        <taxon>Betaproteobacteria</taxon>
        <taxon>Burkholderiales</taxon>
        <taxon>Sutterellaceae</taxon>
        <taxon>Sutterella</taxon>
    </lineage>
</organism>
<dbReference type="Gene3D" id="1.10.357.10">
    <property type="entry name" value="Tetracycline Repressor, domain 2"/>
    <property type="match status" value="1"/>
</dbReference>
<gene>
    <name evidence="5" type="ORF">HMPREF9465_00587</name>
</gene>
<proteinExistence type="predicted"/>
<evidence type="ECO:0000259" key="4">
    <source>
        <dbReference type="PROSITE" id="PS50977"/>
    </source>
</evidence>
<dbReference type="InterPro" id="IPR036271">
    <property type="entry name" value="Tet_transcr_reg_TetR-rel_C_sf"/>
</dbReference>
<evidence type="ECO:0000256" key="2">
    <source>
        <dbReference type="ARBA" id="ARBA00023125"/>
    </source>
</evidence>
<evidence type="ECO:0000256" key="1">
    <source>
        <dbReference type="ARBA" id="ARBA00023054"/>
    </source>
</evidence>
<dbReference type="Pfam" id="PF22276">
    <property type="entry name" value="SlmA-like_C"/>
    <property type="match status" value="1"/>
</dbReference>
<dbReference type="InterPro" id="IPR050109">
    <property type="entry name" value="HTH-type_TetR-like_transc_reg"/>
</dbReference>
<dbReference type="RefSeq" id="WP_005433996.1">
    <property type="nucleotide sequence ID" value="NZ_JH815514.1"/>
</dbReference>
<reference evidence="5 6" key="1">
    <citation type="submission" date="2012-05" db="EMBL/GenBank/DDBJ databases">
        <title>The Genome Sequence of Sutterella wadsworthensis 2_1_59BFAA.</title>
        <authorList>
            <consortium name="The Broad Institute Genome Sequencing Platform"/>
            <person name="Earl A."/>
            <person name="Ward D."/>
            <person name="Feldgarden M."/>
            <person name="Gevers D."/>
            <person name="Daigneault M."/>
            <person name="Strauss J."/>
            <person name="Allen-Vercoe E."/>
            <person name="Walker B."/>
            <person name="Young S.K."/>
            <person name="Zeng Q."/>
            <person name="Gargeya S."/>
            <person name="Fitzgerald M."/>
            <person name="Haas B."/>
            <person name="Abouelleil A."/>
            <person name="Alvarado L."/>
            <person name="Arachchi H.M."/>
            <person name="Berlin A.M."/>
            <person name="Chapman S.B."/>
            <person name="Goldberg J."/>
            <person name="Griggs A."/>
            <person name="Gujja S."/>
            <person name="Hansen M."/>
            <person name="Howarth C."/>
            <person name="Imamovic A."/>
            <person name="Larimer J."/>
            <person name="McCowen C."/>
            <person name="Montmayeur A."/>
            <person name="Murphy C."/>
            <person name="Neiman D."/>
            <person name="Pearson M."/>
            <person name="Priest M."/>
            <person name="Roberts A."/>
            <person name="Saif S."/>
            <person name="Shea T."/>
            <person name="Sisk P."/>
            <person name="Sykes S."/>
            <person name="Wortman J."/>
            <person name="Nusbaum C."/>
            <person name="Birren B."/>
        </authorList>
    </citation>
    <scope>NUCLEOTIDE SEQUENCE [LARGE SCALE GENOMIC DNA]</scope>
    <source>
        <strain evidence="5 6">2_1_59BFAA</strain>
    </source>
</reference>
<keyword evidence="6" id="KW-1185">Reference proteome</keyword>
<feature type="DNA-binding region" description="H-T-H motif" evidence="3">
    <location>
        <begin position="39"/>
        <end position="58"/>
    </location>
</feature>
<accession>K1KJ19</accession>
<dbReference type="HOGENOM" id="CLU_069356_5_0_4"/>
<dbReference type="AlphaFoldDB" id="K1KJ19"/>
<evidence type="ECO:0000313" key="5">
    <source>
        <dbReference type="EMBL" id="EKB31719.1"/>
    </source>
</evidence>
<dbReference type="Proteomes" id="UP000005835">
    <property type="component" value="Unassembled WGS sequence"/>
</dbReference>
<dbReference type="InterPro" id="IPR009057">
    <property type="entry name" value="Homeodomain-like_sf"/>
</dbReference>
<dbReference type="GO" id="GO:0003700">
    <property type="term" value="F:DNA-binding transcription factor activity"/>
    <property type="evidence" value="ECO:0007669"/>
    <property type="project" value="TreeGrafter"/>
</dbReference>
<keyword evidence="1" id="KW-0175">Coiled coil</keyword>
<dbReference type="SUPFAM" id="SSF46689">
    <property type="entry name" value="Homeodomain-like"/>
    <property type="match status" value="1"/>
</dbReference>
<dbReference type="GO" id="GO:0000976">
    <property type="term" value="F:transcription cis-regulatory region binding"/>
    <property type="evidence" value="ECO:0007669"/>
    <property type="project" value="TreeGrafter"/>
</dbReference>
<dbReference type="eggNOG" id="COG1309">
    <property type="taxonomic scope" value="Bacteria"/>
</dbReference>
<comment type="caution">
    <text evidence="5">The sequence shown here is derived from an EMBL/GenBank/DDBJ whole genome shotgun (WGS) entry which is preliminary data.</text>
</comment>
<feature type="domain" description="HTH tetR-type" evidence="4">
    <location>
        <begin position="16"/>
        <end position="76"/>
    </location>
</feature>
<dbReference type="SUPFAM" id="SSF48498">
    <property type="entry name" value="Tetracyclin repressor-like, C-terminal domain"/>
    <property type="match status" value="1"/>
</dbReference>
<dbReference type="InterPro" id="IPR001647">
    <property type="entry name" value="HTH_TetR"/>
</dbReference>
<dbReference type="PATRIC" id="fig|742823.3.peg.587"/>
<dbReference type="STRING" id="742823.HMPREF9465_00587"/>
<dbReference type="PROSITE" id="PS50977">
    <property type="entry name" value="HTH_TETR_2"/>
    <property type="match status" value="1"/>
</dbReference>